<evidence type="ECO:0000256" key="2">
    <source>
        <dbReference type="SAM" id="MobiDB-lite"/>
    </source>
</evidence>
<organism evidence="3 4">
    <name type="scientific">Zasmidium cellare</name>
    <name type="common">Wine cellar mold</name>
    <name type="synonym">Racodium cellare</name>
    <dbReference type="NCBI Taxonomy" id="395010"/>
    <lineage>
        <taxon>Eukaryota</taxon>
        <taxon>Fungi</taxon>
        <taxon>Dikarya</taxon>
        <taxon>Ascomycota</taxon>
        <taxon>Pezizomycotina</taxon>
        <taxon>Dothideomycetes</taxon>
        <taxon>Dothideomycetidae</taxon>
        <taxon>Mycosphaerellales</taxon>
        <taxon>Mycosphaerellaceae</taxon>
        <taxon>Zasmidium</taxon>
    </lineage>
</organism>
<comment type="caution">
    <text evidence="3">The sequence shown here is derived from an EMBL/GenBank/DDBJ whole genome shotgun (WGS) entry which is preliminary data.</text>
</comment>
<keyword evidence="4" id="KW-1185">Reference proteome</keyword>
<accession>A0ABR0F4Q7</accession>
<sequence length="441" mass="51041">MTRLSIKWTKPATKKLRKKNAPPAFNVPDYSRSNTMSRLEERIDNHDGWSVVSAPRSPRGGSDDFEEVSEDTGLLADYSAISEGQQVQQSESPTWSFIDFGPGRNPGQESPELDYDDCLIHPVPDADQYEPYDAESLLPPQISVNPPTPSCQDATNDSPTSQEQDPLPAHLVDYRGARSYWNQPVDLDDLGEQIKQIKNSYRDLSGKSRELFKKQEKQLSDLQNARWEIEASRDEVEKHVDELREERAQMRALDLKSKTTPAPLNIERKRDIDLDSDTRSFLERFNARERAIFSTIGTHAQRSRPPRQTQQPRIEHAKSNFTEDFPYKTGTFIHRDIRAIYDHHGMRVGWYHEHMPSYKKVQQPTSKPCTKDEVLKEIGEMPVSERMEALFGCQKFKQAVSRTEKGRKRQTKWYTERTMASLLWREMVARESRHDSMLDED</sequence>
<reference evidence="3 4" key="1">
    <citation type="journal article" date="2023" name="G3 (Bethesda)">
        <title>A chromosome-level genome assembly of Zasmidium syzygii isolated from banana leaves.</title>
        <authorList>
            <person name="van Westerhoven A.C."/>
            <person name="Mehrabi R."/>
            <person name="Talebi R."/>
            <person name="Steentjes M.B.F."/>
            <person name="Corcolon B."/>
            <person name="Chong P.A."/>
            <person name="Kema G.H.J."/>
            <person name="Seidl M.F."/>
        </authorList>
    </citation>
    <scope>NUCLEOTIDE SEQUENCE [LARGE SCALE GENOMIC DNA]</scope>
    <source>
        <strain evidence="3 4">P124</strain>
    </source>
</reference>
<feature type="compositionally biased region" description="Polar residues" evidence="2">
    <location>
        <begin position="142"/>
        <end position="164"/>
    </location>
</feature>
<keyword evidence="1" id="KW-0175">Coiled coil</keyword>
<evidence type="ECO:0000256" key="1">
    <source>
        <dbReference type="SAM" id="Coils"/>
    </source>
</evidence>
<protein>
    <submittedName>
        <fullName evidence="3">Uncharacterized protein</fullName>
    </submittedName>
</protein>
<feature type="compositionally biased region" description="Polar residues" evidence="2">
    <location>
        <begin position="83"/>
        <end position="95"/>
    </location>
</feature>
<feature type="compositionally biased region" description="Basic and acidic residues" evidence="2">
    <location>
        <begin position="38"/>
        <end position="47"/>
    </location>
</feature>
<proteinExistence type="predicted"/>
<feature type="region of interest" description="Disordered" evidence="2">
    <location>
        <begin position="11"/>
        <end position="70"/>
    </location>
</feature>
<evidence type="ECO:0000313" key="4">
    <source>
        <dbReference type="Proteomes" id="UP001305779"/>
    </source>
</evidence>
<gene>
    <name evidence="3" type="ORF">PRZ48_002197</name>
</gene>
<evidence type="ECO:0000313" key="3">
    <source>
        <dbReference type="EMBL" id="KAK4508458.1"/>
    </source>
</evidence>
<feature type="coiled-coil region" evidence="1">
    <location>
        <begin position="187"/>
        <end position="256"/>
    </location>
</feature>
<dbReference type="EMBL" id="JAXOVC010000001">
    <property type="protein sequence ID" value="KAK4508458.1"/>
    <property type="molecule type" value="Genomic_DNA"/>
</dbReference>
<feature type="region of interest" description="Disordered" evidence="2">
    <location>
        <begin position="298"/>
        <end position="321"/>
    </location>
</feature>
<dbReference type="Proteomes" id="UP001305779">
    <property type="component" value="Unassembled WGS sequence"/>
</dbReference>
<name>A0ABR0F4Q7_ZASCE</name>
<feature type="region of interest" description="Disordered" evidence="2">
    <location>
        <begin position="83"/>
        <end position="166"/>
    </location>
</feature>